<keyword evidence="1" id="KW-0812">Transmembrane</keyword>
<evidence type="ECO:0000259" key="2">
    <source>
        <dbReference type="Pfam" id="PF00487"/>
    </source>
</evidence>
<feature type="transmembrane region" description="Helical" evidence="1">
    <location>
        <begin position="183"/>
        <end position="201"/>
    </location>
</feature>
<feature type="transmembrane region" description="Helical" evidence="1">
    <location>
        <begin position="222"/>
        <end position="240"/>
    </location>
</feature>
<dbReference type="Pfam" id="PF00487">
    <property type="entry name" value="FA_desaturase"/>
    <property type="match status" value="1"/>
</dbReference>
<feature type="domain" description="Fatty acid desaturase" evidence="2">
    <location>
        <begin position="88"/>
        <end position="327"/>
    </location>
</feature>
<keyword evidence="1" id="KW-0472">Membrane</keyword>
<feature type="transmembrane region" description="Helical" evidence="1">
    <location>
        <begin position="62"/>
        <end position="80"/>
    </location>
</feature>
<evidence type="ECO:0000313" key="3">
    <source>
        <dbReference type="EMBL" id="NDK39881.1"/>
    </source>
</evidence>
<dbReference type="PANTHER" id="PTHR19353:SF73">
    <property type="entry name" value="FATTY ACID DESATURASE"/>
    <property type="match status" value="1"/>
</dbReference>
<accession>A0ABX0AK47</accession>
<dbReference type="PANTHER" id="PTHR19353">
    <property type="entry name" value="FATTY ACID DESATURASE 2"/>
    <property type="match status" value="1"/>
</dbReference>
<dbReference type="CDD" id="cd03507">
    <property type="entry name" value="Delta12-FADS-like"/>
    <property type="match status" value="1"/>
</dbReference>
<dbReference type="InterPro" id="IPR005804">
    <property type="entry name" value="FA_desaturase_dom"/>
</dbReference>
<organism evidence="3 4">
    <name type="scientific">Pseudoxanthomonas gei</name>
    <dbReference type="NCBI Taxonomy" id="1383030"/>
    <lineage>
        <taxon>Bacteria</taxon>
        <taxon>Pseudomonadati</taxon>
        <taxon>Pseudomonadota</taxon>
        <taxon>Gammaproteobacteria</taxon>
        <taxon>Lysobacterales</taxon>
        <taxon>Lysobacteraceae</taxon>
        <taxon>Pseudoxanthomonas</taxon>
    </lineage>
</organism>
<feature type="transmembrane region" description="Helical" evidence="1">
    <location>
        <begin position="86"/>
        <end position="105"/>
    </location>
</feature>
<feature type="transmembrane region" description="Helical" evidence="1">
    <location>
        <begin position="121"/>
        <end position="140"/>
    </location>
</feature>
<dbReference type="InterPro" id="IPR012171">
    <property type="entry name" value="Fatty_acid_desaturase"/>
</dbReference>
<protein>
    <submittedName>
        <fullName evidence="3">Fatty acid desaturase</fullName>
    </submittedName>
</protein>
<comment type="caution">
    <text evidence="3">The sequence shown here is derived from an EMBL/GenBank/DDBJ whole genome shotgun (WGS) entry which is preliminary data.</text>
</comment>
<keyword evidence="1" id="KW-1133">Transmembrane helix</keyword>
<evidence type="ECO:0000256" key="1">
    <source>
        <dbReference type="SAM" id="Phobius"/>
    </source>
</evidence>
<keyword evidence="4" id="KW-1185">Reference proteome</keyword>
<gene>
    <name evidence="3" type="ORF">DT603_13640</name>
</gene>
<name>A0ABX0AK47_9GAMM</name>
<evidence type="ECO:0000313" key="4">
    <source>
        <dbReference type="Proteomes" id="UP001429354"/>
    </source>
</evidence>
<proteinExistence type="predicted"/>
<dbReference type="EMBL" id="QOVG01000010">
    <property type="protein sequence ID" value="NDK39881.1"/>
    <property type="molecule type" value="Genomic_DNA"/>
</dbReference>
<reference evidence="3 4" key="1">
    <citation type="submission" date="2018-07" db="EMBL/GenBank/DDBJ databases">
        <title>Whole genome Sequencing of Pseudoxanthomonas gei KCTC 32298 (T).</title>
        <authorList>
            <person name="Kumar S."/>
            <person name="Bansal K."/>
            <person name="Kaur A."/>
            <person name="Patil P."/>
            <person name="Sharma S."/>
            <person name="Patil P.B."/>
        </authorList>
    </citation>
    <scope>NUCLEOTIDE SEQUENCE [LARGE SCALE GENOMIC DNA]</scope>
    <source>
        <strain evidence="3 4">KCTC 32298</strain>
    </source>
</reference>
<dbReference type="Proteomes" id="UP001429354">
    <property type="component" value="Unassembled WGS sequence"/>
</dbReference>
<sequence>MNKTGHTPAHVIALTLSVPDNPVSSWRCLLSSDIQAATPAAQLRKLCAHFAKPRLSRAIWQLLNTLPPLLAIWAVMAWSVVDGWGYGWTLLMAIPAAGFYVRLFIIQHDCGHGSFFASDRANHIVGASLGLITLFPFGYWKKTHAVHHGTSGNLDRREMGDIETLTVAEYEARSWLGRFAYRFYRSTPVLLGIGPLYQFVIKHRFPFDLPFSWKKEWASVMLNNLMLLVVGGSLGFLIGWHTVLMVHLPIVLLAGAMGVWLFYVQHTYEGAYWTRKEEWDAGKAAVSGSSYFDLPAVLHWFTGNIGYHHIHHLASRIPNYRLREAFESSELLQSATRLTLWSSLKSARLKLWDEQSQRMVGFGYRRQAGA</sequence>
<feature type="transmembrane region" description="Helical" evidence="1">
    <location>
        <begin position="246"/>
        <end position="264"/>
    </location>
</feature>